<reference evidence="1" key="1">
    <citation type="submission" date="2021-07" db="EMBL/GenBank/DDBJ databases">
        <authorList>
            <person name="Durling M."/>
        </authorList>
    </citation>
    <scope>NUCLEOTIDE SEQUENCE</scope>
</reference>
<protein>
    <submittedName>
        <fullName evidence="1">Uncharacterized protein</fullName>
    </submittedName>
</protein>
<name>A0A9N9PIR4_9HELO</name>
<sequence length="290" mass="32739">MKPFEFIEEKRIYRDEEIPPFGDLSFDHYLLENWNIASIKSELEQKEEMVRGWLALGGVGRIKYHKKVLSQYQEAAAGVSPKQPLFPTIPPGIPQHFQTPQQRAELLIVEPMMMWVRTWFGNEKTTRDEADGTYKKLCKHADGFGAGFIEGNFAFEDDLEFEDRTGGPTGTGITPSYVLALLKRYPDVIDGYHGPSEKSIAYIEEGNMVGKQKGLMMVADKIACETGAVLLIGINDFGEMLPKRLRIKADDVVVFHANWTNQYQDLEENGEEGEVGELCCYDGDDAWALS</sequence>
<dbReference type="EMBL" id="CAJVRL010000057">
    <property type="protein sequence ID" value="CAG8954814.1"/>
    <property type="molecule type" value="Genomic_DNA"/>
</dbReference>
<accession>A0A9N9PIR4</accession>
<organism evidence="1 2">
    <name type="scientific">Hymenoscyphus fraxineus</name>
    <dbReference type="NCBI Taxonomy" id="746836"/>
    <lineage>
        <taxon>Eukaryota</taxon>
        <taxon>Fungi</taxon>
        <taxon>Dikarya</taxon>
        <taxon>Ascomycota</taxon>
        <taxon>Pezizomycotina</taxon>
        <taxon>Leotiomycetes</taxon>
        <taxon>Helotiales</taxon>
        <taxon>Helotiaceae</taxon>
        <taxon>Hymenoscyphus</taxon>
    </lineage>
</organism>
<proteinExistence type="predicted"/>
<evidence type="ECO:0000313" key="1">
    <source>
        <dbReference type="EMBL" id="CAG8954814.1"/>
    </source>
</evidence>
<evidence type="ECO:0000313" key="2">
    <source>
        <dbReference type="Proteomes" id="UP000696280"/>
    </source>
</evidence>
<dbReference type="Proteomes" id="UP000696280">
    <property type="component" value="Unassembled WGS sequence"/>
</dbReference>
<comment type="caution">
    <text evidence="1">The sequence shown here is derived from an EMBL/GenBank/DDBJ whole genome shotgun (WGS) entry which is preliminary data.</text>
</comment>
<dbReference type="OrthoDB" id="3429738at2759"/>
<gene>
    <name evidence="1" type="ORF">HYFRA_00004740</name>
</gene>
<keyword evidence="2" id="KW-1185">Reference proteome</keyword>
<dbReference type="AlphaFoldDB" id="A0A9N9PIR4"/>